<keyword evidence="2" id="KW-1185">Reference proteome</keyword>
<dbReference type="AlphaFoldDB" id="A0A9D4GBR0"/>
<reference evidence="1" key="1">
    <citation type="journal article" date="2019" name="bioRxiv">
        <title>The Genome of the Zebra Mussel, Dreissena polymorpha: A Resource for Invasive Species Research.</title>
        <authorList>
            <person name="McCartney M.A."/>
            <person name="Auch B."/>
            <person name="Kono T."/>
            <person name="Mallez S."/>
            <person name="Zhang Y."/>
            <person name="Obille A."/>
            <person name="Becker A."/>
            <person name="Abrahante J.E."/>
            <person name="Garbe J."/>
            <person name="Badalamenti J.P."/>
            <person name="Herman A."/>
            <person name="Mangelson H."/>
            <person name="Liachko I."/>
            <person name="Sullivan S."/>
            <person name="Sone E.D."/>
            <person name="Koren S."/>
            <person name="Silverstein K.A.T."/>
            <person name="Beckman K.B."/>
            <person name="Gohl D.M."/>
        </authorList>
    </citation>
    <scope>NUCLEOTIDE SEQUENCE</scope>
    <source>
        <strain evidence="1">Duluth1</strain>
        <tissue evidence="1">Whole animal</tissue>
    </source>
</reference>
<reference evidence="1" key="2">
    <citation type="submission" date="2020-11" db="EMBL/GenBank/DDBJ databases">
        <authorList>
            <person name="McCartney M.A."/>
            <person name="Auch B."/>
            <person name="Kono T."/>
            <person name="Mallez S."/>
            <person name="Becker A."/>
            <person name="Gohl D.M."/>
            <person name="Silverstein K.A.T."/>
            <person name="Koren S."/>
            <person name="Bechman K.B."/>
            <person name="Herman A."/>
            <person name="Abrahante J.E."/>
            <person name="Garbe J."/>
        </authorList>
    </citation>
    <scope>NUCLEOTIDE SEQUENCE</scope>
    <source>
        <strain evidence="1">Duluth1</strain>
        <tissue evidence="1">Whole animal</tissue>
    </source>
</reference>
<evidence type="ECO:0000313" key="2">
    <source>
        <dbReference type="Proteomes" id="UP000828390"/>
    </source>
</evidence>
<dbReference type="Proteomes" id="UP000828390">
    <property type="component" value="Unassembled WGS sequence"/>
</dbReference>
<accession>A0A9D4GBR0</accession>
<protein>
    <submittedName>
        <fullName evidence="1">Uncharacterized protein</fullName>
    </submittedName>
</protein>
<name>A0A9D4GBR0_DREPO</name>
<evidence type="ECO:0000313" key="1">
    <source>
        <dbReference type="EMBL" id="KAH3814194.1"/>
    </source>
</evidence>
<proteinExistence type="predicted"/>
<dbReference type="EMBL" id="JAIWYP010000006">
    <property type="protein sequence ID" value="KAH3814194.1"/>
    <property type="molecule type" value="Genomic_DNA"/>
</dbReference>
<organism evidence="1 2">
    <name type="scientific">Dreissena polymorpha</name>
    <name type="common">Zebra mussel</name>
    <name type="synonym">Mytilus polymorpha</name>
    <dbReference type="NCBI Taxonomy" id="45954"/>
    <lineage>
        <taxon>Eukaryota</taxon>
        <taxon>Metazoa</taxon>
        <taxon>Spiralia</taxon>
        <taxon>Lophotrochozoa</taxon>
        <taxon>Mollusca</taxon>
        <taxon>Bivalvia</taxon>
        <taxon>Autobranchia</taxon>
        <taxon>Heteroconchia</taxon>
        <taxon>Euheterodonta</taxon>
        <taxon>Imparidentia</taxon>
        <taxon>Neoheterodontei</taxon>
        <taxon>Myida</taxon>
        <taxon>Dreissenoidea</taxon>
        <taxon>Dreissenidae</taxon>
        <taxon>Dreissena</taxon>
    </lineage>
</organism>
<gene>
    <name evidence="1" type="ORF">DPMN_142688</name>
</gene>
<sequence>MTDSTSSDPFSVLNQVTATGVDDVEHRNVMLLLTKTSFTSDREAAKNEQKGSILTEKPPICIYNVNSVHDENMQNFNRLRSNTSQQCVRVCLIRRRLGDYDYDT</sequence>
<comment type="caution">
    <text evidence="1">The sequence shown here is derived from an EMBL/GenBank/DDBJ whole genome shotgun (WGS) entry which is preliminary data.</text>
</comment>